<comment type="caution">
    <text evidence="3">The sequence shown here is derived from an EMBL/GenBank/DDBJ whole genome shotgun (WGS) entry which is preliminary data.</text>
</comment>
<dbReference type="GO" id="GO:0033204">
    <property type="term" value="F:ribonuclease P RNA binding"/>
    <property type="evidence" value="ECO:0007669"/>
    <property type="project" value="TreeGrafter"/>
</dbReference>
<sequence>MKQLESKYWYLKVHMDYERKNLPFQLTAELVKVVIVGAIDIMFGELSSCLPLDVLKFNEKTGIVILRVPKDNYAKVRAALTVCPSMRVGAVDVPVIYTTQQASSCLLSLAGPERSIV</sequence>
<dbReference type="Pfam" id="PF01900">
    <property type="entry name" value="RNase_P_Rpp14"/>
    <property type="match status" value="1"/>
</dbReference>
<dbReference type="OrthoDB" id="7481291at2759"/>
<dbReference type="GO" id="GO:0005730">
    <property type="term" value="C:nucleolus"/>
    <property type="evidence" value="ECO:0007669"/>
    <property type="project" value="TreeGrafter"/>
</dbReference>
<comment type="similarity">
    <text evidence="1">Belongs to the eukaryotic/archaeal RNase P protein component 2 family.</text>
</comment>
<reference evidence="3 4" key="1">
    <citation type="submission" date="2018-04" db="EMBL/GenBank/DDBJ databases">
        <authorList>
            <person name="Zhang X."/>
            <person name="Yuan J."/>
            <person name="Li F."/>
            <person name="Xiang J."/>
        </authorList>
    </citation>
    <scope>NUCLEOTIDE SEQUENCE [LARGE SCALE GENOMIC DNA]</scope>
    <source>
        <tissue evidence="3">Muscle</tissue>
    </source>
</reference>
<organism evidence="3 4">
    <name type="scientific">Penaeus vannamei</name>
    <name type="common">Whiteleg shrimp</name>
    <name type="synonym">Litopenaeus vannamei</name>
    <dbReference type="NCBI Taxonomy" id="6689"/>
    <lineage>
        <taxon>Eukaryota</taxon>
        <taxon>Metazoa</taxon>
        <taxon>Ecdysozoa</taxon>
        <taxon>Arthropoda</taxon>
        <taxon>Crustacea</taxon>
        <taxon>Multicrustacea</taxon>
        <taxon>Malacostraca</taxon>
        <taxon>Eumalacostraca</taxon>
        <taxon>Eucarida</taxon>
        <taxon>Decapoda</taxon>
        <taxon>Dendrobranchiata</taxon>
        <taxon>Penaeoidea</taxon>
        <taxon>Penaeidae</taxon>
        <taxon>Penaeus</taxon>
    </lineage>
</organism>
<dbReference type="AlphaFoldDB" id="A0A3R7M7M6"/>
<name>A0A3R7M7M6_PENVA</name>
<dbReference type="Gene3D" id="3.30.70.3250">
    <property type="entry name" value="Ribonuclease P, Pop5 subunit"/>
    <property type="match status" value="1"/>
</dbReference>
<keyword evidence="4" id="KW-1185">Reference proteome</keyword>
<dbReference type="SMR" id="A0A3R7M7M6"/>
<dbReference type="PANTHER" id="PTHR15441">
    <property type="entry name" value="RIBONUCLEASE P PROTEIN SUBUNIT P14"/>
    <property type="match status" value="1"/>
</dbReference>
<dbReference type="STRING" id="6689.A0A3R7M7M6"/>
<dbReference type="GO" id="GO:0030681">
    <property type="term" value="C:multimeric ribonuclease P complex"/>
    <property type="evidence" value="ECO:0007669"/>
    <property type="project" value="TreeGrafter"/>
</dbReference>
<reference evidence="3 4" key="2">
    <citation type="submission" date="2019-01" db="EMBL/GenBank/DDBJ databases">
        <title>The decoding of complex shrimp genome reveals the adaptation for benthos swimmer, frequently molting mechanism and breeding impact on genome.</title>
        <authorList>
            <person name="Sun Y."/>
            <person name="Gao Y."/>
            <person name="Yu Y."/>
        </authorList>
    </citation>
    <scope>NUCLEOTIDE SEQUENCE [LARGE SCALE GENOMIC DNA]</scope>
    <source>
        <tissue evidence="3">Muscle</tissue>
    </source>
</reference>
<dbReference type="PANTHER" id="PTHR15441:SF1">
    <property type="entry name" value="RIBONUCLEASE P PROTEIN SUBUNIT P14"/>
    <property type="match status" value="1"/>
</dbReference>
<evidence type="ECO:0000256" key="2">
    <source>
        <dbReference type="ARBA" id="ARBA00022694"/>
    </source>
</evidence>
<accession>A0A3R7M7M6</accession>
<evidence type="ECO:0000313" key="3">
    <source>
        <dbReference type="EMBL" id="ROT69325.1"/>
    </source>
</evidence>
<dbReference type="EMBL" id="QCYY01002576">
    <property type="protein sequence ID" value="ROT69325.1"/>
    <property type="molecule type" value="Genomic_DNA"/>
</dbReference>
<evidence type="ECO:0000256" key="1">
    <source>
        <dbReference type="ARBA" id="ARBA00010800"/>
    </source>
</evidence>
<dbReference type="InterPro" id="IPR038085">
    <property type="entry name" value="Rnp2-like_sf"/>
</dbReference>
<dbReference type="GO" id="GO:0001682">
    <property type="term" value="P:tRNA 5'-leader removal"/>
    <property type="evidence" value="ECO:0007669"/>
    <property type="project" value="InterPro"/>
</dbReference>
<dbReference type="Proteomes" id="UP000283509">
    <property type="component" value="Unassembled WGS sequence"/>
</dbReference>
<evidence type="ECO:0000313" key="4">
    <source>
        <dbReference type="Proteomes" id="UP000283509"/>
    </source>
</evidence>
<dbReference type="SUPFAM" id="SSF160350">
    <property type="entry name" value="Rnp2-like"/>
    <property type="match status" value="1"/>
</dbReference>
<keyword evidence="2" id="KW-0819">tRNA processing</keyword>
<protein>
    <submittedName>
        <fullName evidence="3">Putative ribonuclease P protein subunit p14</fullName>
    </submittedName>
</protein>
<dbReference type="InterPro" id="IPR002759">
    <property type="entry name" value="Pop5/Rpp14/Rnp2-like"/>
</dbReference>
<proteinExistence type="inferred from homology"/>
<gene>
    <name evidence="3" type="ORF">C7M84_012473</name>
</gene>